<dbReference type="GO" id="GO:0003676">
    <property type="term" value="F:nucleic acid binding"/>
    <property type="evidence" value="ECO:0007669"/>
    <property type="project" value="InterPro"/>
</dbReference>
<dbReference type="Pfam" id="PF14223">
    <property type="entry name" value="Retrotran_gag_2"/>
    <property type="match status" value="1"/>
</dbReference>
<feature type="domain" description="CCHC-type" evidence="3">
    <location>
        <begin position="243"/>
        <end position="258"/>
    </location>
</feature>
<feature type="region of interest" description="Disordered" evidence="2">
    <location>
        <begin position="352"/>
        <end position="371"/>
    </location>
</feature>
<dbReference type="InterPro" id="IPR001878">
    <property type="entry name" value="Znf_CCHC"/>
</dbReference>
<keyword evidence="1" id="KW-0479">Metal-binding</keyword>
<accession>Q7XSZ1</accession>
<dbReference type="Gene3D" id="4.10.60.10">
    <property type="entry name" value="Zinc finger, CCHC-type"/>
    <property type="match status" value="1"/>
</dbReference>
<sequence length="371" mass="40696">MRPVGTLRLPWGRLRSIGPDVEPLVVKPGKTQTKGRSAAPGTLRLAAYNVVLLKSSRRRQIYAAKGNCDIYRGAGKERKWRDRTYIAVKMNNAYVVEAYGRDENRSNTDFEADADSKPMTTSGFPNSTVNSHMQEESDLRKHVDVFNQLVVDLSKLDVKLDDEDKAIILLCSLPPSYEHVVTTLMHGKDTIKTEEIISSLLARDLRRSKKNEAMEASQAESLLVKAKHDHEAGVLKSKEKGARCYKCHEFGHIRRNCPLLKKRKDGIASLAARGDDSDSSSHEILTVSNEKSGEAWMLDSASSYHVDSDRKTMNIMKDGKTVMIGERTSSCLYKLQGSAVAGGVMEDGYAGVAVHDPEGGEPGVGSSGGSA</sequence>
<evidence type="ECO:0000256" key="1">
    <source>
        <dbReference type="PROSITE-ProRule" id="PRU00047"/>
    </source>
</evidence>
<reference evidence="5" key="2">
    <citation type="journal article" date="2008" name="Nucleic Acids Res.">
        <title>The rice annotation project database (RAP-DB): 2008 update.</title>
        <authorList>
            <consortium name="The rice annotation project (RAP)"/>
        </authorList>
    </citation>
    <scope>GENOME REANNOTATION</scope>
    <source>
        <strain evidence="5">cv. Nipponbare</strain>
    </source>
</reference>
<evidence type="ECO:0000313" key="4">
    <source>
        <dbReference type="EMBL" id="CAE01742.2"/>
    </source>
</evidence>
<evidence type="ECO:0000256" key="2">
    <source>
        <dbReference type="SAM" id="MobiDB-lite"/>
    </source>
</evidence>
<dbReference type="GO" id="GO:0008270">
    <property type="term" value="F:zinc ion binding"/>
    <property type="evidence" value="ECO:0007669"/>
    <property type="project" value="UniProtKB-KW"/>
</dbReference>
<feature type="compositionally biased region" description="Gly residues" evidence="2">
    <location>
        <begin position="360"/>
        <end position="371"/>
    </location>
</feature>
<proteinExistence type="predicted"/>
<keyword evidence="1" id="KW-0862">Zinc</keyword>
<dbReference type="PROSITE" id="PS50158">
    <property type="entry name" value="ZF_CCHC"/>
    <property type="match status" value="1"/>
</dbReference>
<gene>
    <name evidence="4" type="primary">OSJNBb0056F09.5</name>
</gene>
<evidence type="ECO:0000313" key="5">
    <source>
        <dbReference type="Proteomes" id="UP000000763"/>
    </source>
</evidence>
<feature type="region of interest" description="Disordered" evidence="2">
    <location>
        <begin position="106"/>
        <end position="130"/>
    </location>
</feature>
<evidence type="ECO:0000259" key="3">
    <source>
        <dbReference type="PROSITE" id="PS50158"/>
    </source>
</evidence>
<protein>
    <submittedName>
        <fullName evidence="4">OSJNBb0056F09.5 protein</fullName>
    </submittedName>
</protein>
<keyword evidence="1" id="KW-0863">Zinc-finger</keyword>
<dbReference type="SMART" id="SM00343">
    <property type="entry name" value="ZnF_C2HC"/>
    <property type="match status" value="1"/>
</dbReference>
<dbReference type="InterPro" id="IPR036875">
    <property type="entry name" value="Znf_CCHC_sf"/>
</dbReference>
<dbReference type="SUPFAM" id="SSF57756">
    <property type="entry name" value="Retrovirus zinc finger-like domains"/>
    <property type="match status" value="1"/>
</dbReference>
<reference evidence="5" key="1">
    <citation type="journal article" date="2005" name="Nature">
        <title>The map-based sequence of the rice genome.</title>
        <authorList>
            <consortium name="International rice genome sequencing project (IRGSP)"/>
            <person name="Matsumoto T."/>
            <person name="Wu J."/>
            <person name="Kanamori H."/>
            <person name="Katayose Y."/>
            <person name="Fujisawa M."/>
            <person name="Namiki N."/>
            <person name="Mizuno H."/>
            <person name="Yamamoto K."/>
            <person name="Antonio B.A."/>
            <person name="Baba T."/>
            <person name="Sakata K."/>
            <person name="Nagamura Y."/>
            <person name="Aoki H."/>
            <person name="Arikawa K."/>
            <person name="Arita K."/>
            <person name="Bito T."/>
            <person name="Chiden Y."/>
            <person name="Fujitsuka N."/>
            <person name="Fukunaka R."/>
            <person name="Hamada M."/>
            <person name="Harada C."/>
            <person name="Hayashi A."/>
            <person name="Hijishita S."/>
            <person name="Honda M."/>
            <person name="Hosokawa S."/>
            <person name="Ichikawa Y."/>
            <person name="Idonuma A."/>
            <person name="Iijima M."/>
            <person name="Ikeda M."/>
            <person name="Ikeno M."/>
            <person name="Ito K."/>
            <person name="Ito S."/>
            <person name="Ito T."/>
            <person name="Ito Y."/>
            <person name="Ito Y."/>
            <person name="Iwabuchi A."/>
            <person name="Kamiya K."/>
            <person name="Karasawa W."/>
            <person name="Kurita K."/>
            <person name="Katagiri S."/>
            <person name="Kikuta A."/>
            <person name="Kobayashi H."/>
            <person name="Kobayashi N."/>
            <person name="Machita K."/>
            <person name="Maehara T."/>
            <person name="Masukawa M."/>
            <person name="Mizubayashi T."/>
            <person name="Mukai Y."/>
            <person name="Nagasaki H."/>
            <person name="Nagata Y."/>
            <person name="Naito S."/>
            <person name="Nakashima M."/>
            <person name="Nakama Y."/>
            <person name="Nakamichi Y."/>
            <person name="Nakamura M."/>
            <person name="Meguro A."/>
            <person name="Negishi M."/>
            <person name="Ohta I."/>
            <person name="Ohta T."/>
            <person name="Okamoto M."/>
            <person name="Ono N."/>
            <person name="Saji S."/>
            <person name="Sakaguchi M."/>
            <person name="Sakai K."/>
            <person name="Shibata M."/>
            <person name="Shimokawa T."/>
            <person name="Song J."/>
            <person name="Takazaki Y."/>
            <person name="Terasawa K."/>
            <person name="Tsugane M."/>
            <person name="Tsuji K."/>
            <person name="Ueda S."/>
            <person name="Waki K."/>
            <person name="Yamagata H."/>
            <person name="Yamamoto M."/>
            <person name="Yamamoto S."/>
            <person name="Yamane H."/>
            <person name="Yoshiki S."/>
            <person name="Yoshihara R."/>
            <person name="Yukawa K."/>
            <person name="Zhong H."/>
            <person name="Yano M."/>
            <person name="Yuan Q."/>
            <person name="Ouyang S."/>
            <person name="Liu J."/>
            <person name="Jones K.M."/>
            <person name="Gansberger K."/>
            <person name="Moffat K."/>
            <person name="Hill J."/>
            <person name="Bera J."/>
            <person name="Fadrosh D."/>
            <person name="Jin S."/>
            <person name="Johri S."/>
            <person name="Kim M."/>
            <person name="Overton L."/>
            <person name="Reardon M."/>
            <person name="Tsitrin T."/>
            <person name="Vuong H."/>
            <person name="Weaver B."/>
            <person name="Ciecko A."/>
            <person name="Tallon L."/>
            <person name="Jackson J."/>
            <person name="Pai G."/>
            <person name="Aken S.V."/>
            <person name="Utterback T."/>
            <person name="Reidmuller S."/>
            <person name="Feldblyum T."/>
            <person name="Hsiao J."/>
            <person name="Zismann V."/>
            <person name="Iobst S."/>
            <person name="de Vazeille A.R."/>
            <person name="Buell C.R."/>
            <person name="Ying K."/>
            <person name="Li Y."/>
            <person name="Lu T."/>
            <person name="Huang Y."/>
            <person name="Zhao Q."/>
            <person name="Feng Q."/>
            <person name="Zhang L."/>
            <person name="Zhu J."/>
            <person name="Weng Q."/>
            <person name="Mu J."/>
            <person name="Lu Y."/>
            <person name="Fan D."/>
            <person name="Liu Y."/>
            <person name="Guan J."/>
            <person name="Zhang Y."/>
            <person name="Yu S."/>
            <person name="Liu X."/>
            <person name="Zhang Y."/>
            <person name="Hong G."/>
            <person name="Han B."/>
            <person name="Choisne N."/>
            <person name="Demange N."/>
            <person name="Orjeda G."/>
            <person name="Samain S."/>
            <person name="Cattolico L."/>
            <person name="Pelletier E."/>
            <person name="Couloux A."/>
            <person name="Segurens B."/>
            <person name="Wincker P."/>
            <person name="D'Hont A."/>
            <person name="Scarpelli C."/>
            <person name="Weissenbach J."/>
            <person name="Salanoubat M."/>
            <person name="Quetier F."/>
            <person name="Yu Y."/>
            <person name="Kim H.R."/>
            <person name="Rambo T."/>
            <person name="Currie J."/>
            <person name="Collura K."/>
            <person name="Luo M."/>
            <person name="Yang T."/>
            <person name="Ammiraju J.S.S."/>
            <person name="Engler F."/>
            <person name="Soderlund C."/>
            <person name="Wing R.A."/>
            <person name="Palmer L.E."/>
            <person name="de la Bastide M."/>
            <person name="Spiegel L."/>
            <person name="Nascimento L."/>
            <person name="Zutavern T."/>
            <person name="O'Shaughnessy A."/>
            <person name="Dike S."/>
            <person name="Dedhia N."/>
            <person name="Preston R."/>
            <person name="Balija V."/>
            <person name="McCombie W.R."/>
            <person name="Chow T."/>
            <person name="Chen H."/>
            <person name="Chung M."/>
            <person name="Chen C."/>
            <person name="Shaw J."/>
            <person name="Wu H."/>
            <person name="Hsiao K."/>
            <person name="Chao Y."/>
            <person name="Chu M."/>
            <person name="Cheng C."/>
            <person name="Hour A."/>
            <person name="Lee P."/>
            <person name="Lin S."/>
            <person name="Lin Y."/>
            <person name="Liou J."/>
            <person name="Liu S."/>
            <person name="Hsing Y."/>
            <person name="Raghuvanshi S."/>
            <person name="Mohanty A."/>
            <person name="Bharti A.K."/>
            <person name="Gaur A."/>
            <person name="Gupta V."/>
            <person name="Kumar D."/>
            <person name="Ravi V."/>
            <person name="Vij S."/>
            <person name="Kapur A."/>
            <person name="Khurana P."/>
            <person name="Khurana P."/>
            <person name="Khurana J.P."/>
            <person name="Tyagi A.K."/>
            <person name="Gaikwad K."/>
            <person name="Singh A."/>
            <person name="Dalal V."/>
            <person name="Srivastava S."/>
            <person name="Dixit A."/>
            <person name="Pal A.K."/>
            <person name="Ghazi I.A."/>
            <person name="Yadav M."/>
            <person name="Pandit A."/>
            <person name="Bhargava A."/>
            <person name="Sureshbabu K."/>
            <person name="Batra K."/>
            <person name="Sharma T.R."/>
            <person name="Mohapatra T."/>
            <person name="Singh N.K."/>
            <person name="Messing J."/>
            <person name="Nelson A.B."/>
            <person name="Fuks G."/>
            <person name="Kavchok S."/>
            <person name="Keizer G."/>
            <person name="Linton E."/>
            <person name="Llaca V."/>
            <person name="Song R."/>
            <person name="Tanyolac B."/>
            <person name="Young S."/>
            <person name="Ho-Il K."/>
            <person name="Hahn J.H."/>
            <person name="Sangsakoo G."/>
            <person name="Vanavichit A."/>
            <person name="de Mattos Luiz.A.T."/>
            <person name="Zimmer P.D."/>
            <person name="Malone G."/>
            <person name="Dellagostin O."/>
            <person name="de Oliveira A.C."/>
            <person name="Bevan M."/>
            <person name="Bancroft I."/>
            <person name="Minx P."/>
            <person name="Cordum H."/>
            <person name="Wilson R."/>
            <person name="Cheng Z."/>
            <person name="Jin W."/>
            <person name="Jiang J."/>
            <person name="Leong S.A."/>
            <person name="Iwama H."/>
            <person name="Gojobori T."/>
            <person name="Itoh T."/>
            <person name="Niimura Y."/>
            <person name="Fujii Y."/>
            <person name="Habara T."/>
            <person name="Sakai H."/>
            <person name="Sato Y."/>
            <person name="Wilson G."/>
            <person name="Kumar K."/>
            <person name="McCouch S."/>
            <person name="Juretic N."/>
            <person name="Hoen D."/>
            <person name="Wright S."/>
            <person name="Bruskiewich R."/>
            <person name="Bureau T."/>
            <person name="Miyao A."/>
            <person name="Hirochika H."/>
            <person name="Nishikawa T."/>
            <person name="Kadowaki K."/>
            <person name="Sugiura M."/>
            <person name="Burr B."/>
            <person name="Sasaki T."/>
        </authorList>
    </citation>
    <scope>NUCLEOTIDE SEQUENCE [LARGE SCALE GENOMIC DNA]</scope>
    <source>
        <strain evidence="5">cv. Nipponbare</strain>
    </source>
</reference>
<dbReference type="Proteomes" id="UP000000763">
    <property type="component" value="Chromosome 4"/>
</dbReference>
<dbReference type="AlphaFoldDB" id="Q7XSZ1"/>
<feature type="compositionally biased region" description="Polar residues" evidence="2">
    <location>
        <begin position="118"/>
        <end position="130"/>
    </location>
</feature>
<dbReference type="EMBL" id="AL606602">
    <property type="protein sequence ID" value="CAE01742.2"/>
    <property type="molecule type" value="Genomic_DNA"/>
</dbReference>
<organism evidence="4 5">
    <name type="scientific">Oryza sativa subsp. japonica</name>
    <name type="common">Rice</name>
    <dbReference type="NCBI Taxonomy" id="39947"/>
    <lineage>
        <taxon>Eukaryota</taxon>
        <taxon>Viridiplantae</taxon>
        <taxon>Streptophyta</taxon>
        <taxon>Embryophyta</taxon>
        <taxon>Tracheophyta</taxon>
        <taxon>Spermatophyta</taxon>
        <taxon>Magnoliopsida</taxon>
        <taxon>Liliopsida</taxon>
        <taxon>Poales</taxon>
        <taxon>Poaceae</taxon>
        <taxon>BOP clade</taxon>
        <taxon>Oryzoideae</taxon>
        <taxon>Oryzeae</taxon>
        <taxon>Oryzinae</taxon>
        <taxon>Oryza</taxon>
        <taxon>Oryza sativa</taxon>
    </lineage>
</organism>
<name>Q7XSZ1_ORYSJ</name>